<proteinExistence type="predicted"/>
<dbReference type="EMBL" id="JBJXBP010000008">
    <property type="protein sequence ID" value="KAL3814205.1"/>
    <property type="molecule type" value="Genomic_DNA"/>
</dbReference>
<name>A0ABD3RMK9_9LAMI</name>
<gene>
    <name evidence="2" type="ORF">ACJIZ3_015473</name>
</gene>
<feature type="coiled-coil region" evidence="1">
    <location>
        <begin position="247"/>
        <end position="274"/>
    </location>
</feature>
<organism evidence="2 3">
    <name type="scientific">Penstemon smallii</name>
    <dbReference type="NCBI Taxonomy" id="265156"/>
    <lineage>
        <taxon>Eukaryota</taxon>
        <taxon>Viridiplantae</taxon>
        <taxon>Streptophyta</taxon>
        <taxon>Embryophyta</taxon>
        <taxon>Tracheophyta</taxon>
        <taxon>Spermatophyta</taxon>
        <taxon>Magnoliopsida</taxon>
        <taxon>eudicotyledons</taxon>
        <taxon>Gunneridae</taxon>
        <taxon>Pentapetalae</taxon>
        <taxon>asterids</taxon>
        <taxon>lamiids</taxon>
        <taxon>Lamiales</taxon>
        <taxon>Plantaginaceae</taxon>
        <taxon>Cheloneae</taxon>
        <taxon>Penstemon</taxon>
    </lineage>
</organism>
<protein>
    <submittedName>
        <fullName evidence="2">Uncharacterized protein</fullName>
    </submittedName>
</protein>
<dbReference type="InterPro" id="IPR012442">
    <property type="entry name" value="DUF1645_plant"/>
</dbReference>
<accession>A0ABD3RMK9</accession>
<keyword evidence="1" id="KW-0175">Coiled coil</keyword>
<reference evidence="2 3" key="1">
    <citation type="submission" date="2024-12" db="EMBL/GenBank/DDBJ databases">
        <title>The unique morphological basis and parallel evolutionary history of personate flowers in Penstemon.</title>
        <authorList>
            <person name="Depatie T.H."/>
            <person name="Wessinger C.A."/>
        </authorList>
    </citation>
    <scope>NUCLEOTIDE SEQUENCE [LARGE SCALE GENOMIC DNA]</scope>
    <source>
        <strain evidence="2">WTNN_2</strain>
        <tissue evidence="2">Leaf</tissue>
    </source>
</reference>
<keyword evidence="3" id="KW-1185">Reference proteome</keyword>
<comment type="caution">
    <text evidence="2">The sequence shown here is derived from an EMBL/GenBank/DDBJ whole genome shotgun (WGS) entry which is preliminary data.</text>
</comment>
<dbReference type="Pfam" id="PF07816">
    <property type="entry name" value="DUF1645"/>
    <property type="match status" value="1"/>
</dbReference>
<evidence type="ECO:0000256" key="1">
    <source>
        <dbReference type="SAM" id="Coils"/>
    </source>
</evidence>
<evidence type="ECO:0000313" key="2">
    <source>
        <dbReference type="EMBL" id="KAL3814205.1"/>
    </source>
</evidence>
<evidence type="ECO:0000313" key="3">
    <source>
        <dbReference type="Proteomes" id="UP001634393"/>
    </source>
</evidence>
<sequence length="353" mass="39834">MDIAIITPSPKDINFESTCTTPYISASSSPNHHHHTFFYSAPTSPTRVSAFFHGGDTLSKVPFDWEDKPGTPKTHISTTTATSSNYGDVDEDLEEEIDFEFNFSGQLEKGSLPADELFDGGKIKPLKPPPRFDYDLNIKPTGAPKSPKKLIKEAFSPRQRKRDFDFDPFAVALEQTQKENEIDKRGREKINHSSRIKGSSRSLSPYRVSDLLIDPEFNEPTKNSNSSLPFSSFWYKKWKIKDLLLFRSASESRASDEEEQLKKYELLKKARQENVRNLSFRSSTENNVGSAASSSRRISAHEMHYTINRAASEEMKKRTYLPYKRGLLGCLGFQPTVHDISKGFASSGSVSRG</sequence>
<dbReference type="Proteomes" id="UP001634393">
    <property type="component" value="Unassembled WGS sequence"/>
</dbReference>
<dbReference type="AlphaFoldDB" id="A0ABD3RMK9"/>
<dbReference type="PANTHER" id="PTHR33095">
    <property type="entry name" value="OS07G0619500 PROTEIN"/>
    <property type="match status" value="1"/>
</dbReference>
<dbReference type="PANTHER" id="PTHR33095:SF81">
    <property type="entry name" value="OS07G0619500 PROTEIN"/>
    <property type="match status" value="1"/>
</dbReference>